<dbReference type="Proteomes" id="UP000646478">
    <property type="component" value="Unassembled WGS sequence"/>
</dbReference>
<accession>A0A916WG90</accession>
<proteinExistence type="inferred from homology"/>
<evidence type="ECO:0000256" key="2">
    <source>
        <dbReference type="ARBA" id="ARBA00022801"/>
    </source>
</evidence>
<sequence length="294" mass="32356">MRPFNIIIAVAISLFAGEAEAKRVKWNECDPGGVQTLSVPDPISGRSYNVEISLPASYAPNASARYPIIYLADGDRGTRPVACQIKALYEKGDLAEEPILVGLSYAKGESLEVSRKRDYTPVPRKPGDTAYGGAEAYQRYLRLTVIPFVESRYHADPGRRIYLGHSYGGLLGAHILLTEPDLFHTYILGSPSIWFANHAILRFEANYAQANKDLKANVLLFVGGEEVSRHDAARGGNTQDMVGDMRAFESQLKQRGYRSLTVKSLVVPGKNHRKVFPPGLTWAITDVLGPAIPR</sequence>
<evidence type="ECO:0000256" key="1">
    <source>
        <dbReference type="ARBA" id="ARBA00005622"/>
    </source>
</evidence>
<evidence type="ECO:0000313" key="4">
    <source>
        <dbReference type="Proteomes" id="UP000646478"/>
    </source>
</evidence>
<keyword evidence="4" id="KW-1185">Reference proteome</keyword>
<organism evidence="3 4">
    <name type="scientific">Brucella endophytica</name>
    <dbReference type="NCBI Taxonomy" id="1963359"/>
    <lineage>
        <taxon>Bacteria</taxon>
        <taxon>Pseudomonadati</taxon>
        <taxon>Pseudomonadota</taxon>
        <taxon>Alphaproteobacteria</taxon>
        <taxon>Hyphomicrobiales</taxon>
        <taxon>Brucellaceae</taxon>
        <taxon>Brucella/Ochrobactrum group</taxon>
        <taxon>Brucella</taxon>
    </lineage>
</organism>
<reference evidence="3" key="2">
    <citation type="submission" date="2020-09" db="EMBL/GenBank/DDBJ databases">
        <authorList>
            <person name="Sun Q."/>
            <person name="Zhou Y."/>
        </authorList>
    </citation>
    <scope>NUCLEOTIDE SEQUENCE</scope>
    <source>
        <strain evidence="3">CGMCC 1.15082</strain>
    </source>
</reference>
<protein>
    <submittedName>
        <fullName evidence="3">Esterase</fullName>
    </submittedName>
</protein>
<dbReference type="PANTHER" id="PTHR40841:SF2">
    <property type="entry name" value="SIDEROPHORE-DEGRADING ESTERASE (EUROFUNG)"/>
    <property type="match status" value="1"/>
</dbReference>
<name>A0A916WG90_9HYPH</name>
<dbReference type="InterPro" id="IPR052558">
    <property type="entry name" value="Siderophore_Hydrolase_D"/>
</dbReference>
<dbReference type="InterPro" id="IPR000801">
    <property type="entry name" value="Esterase-like"/>
</dbReference>
<dbReference type="PANTHER" id="PTHR40841">
    <property type="entry name" value="SIDEROPHORE TRIACETYLFUSARININE C ESTERASE"/>
    <property type="match status" value="1"/>
</dbReference>
<dbReference type="InterPro" id="IPR029058">
    <property type="entry name" value="AB_hydrolase_fold"/>
</dbReference>
<dbReference type="Gene3D" id="3.40.50.1820">
    <property type="entry name" value="alpha/beta hydrolase"/>
    <property type="match status" value="1"/>
</dbReference>
<comment type="caution">
    <text evidence="3">The sequence shown here is derived from an EMBL/GenBank/DDBJ whole genome shotgun (WGS) entry which is preliminary data.</text>
</comment>
<dbReference type="RefSeq" id="WP_210311644.1">
    <property type="nucleotide sequence ID" value="NZ_BMHH01000008.1"/>
</dbReference>
<evidence type="ECO:0000313" key="3">
    <source>
        <dbReference type="EMBL" id="GGA94896.1"/>
    </source>
</evidence>
<dbReference type="EMBL" id="BMHH01000008">
    <property type="protein sequence ID" value="GGA94896.1"/>
    <property type="molecule type" value="Genomic_DNA"/>
</dbReference>
<gene>
    <name evidence="3" type="ORF">GCM10011491_23990</name>
</gene>
<dbReference type="AlphaFoldDB" id="A0A916WG90"/>
<dbReference type="SUPFAM" id="SSF53474">
    <property type="entry name" value="alpha/beta-Hydrolases"/>
    <property type="match status" value="1"/>
</dbReference>
<dbReference type="GO" id="GO:0016788">
    <property type="term" value="F:hydrolase activity, acting on ester bonds"/>
    <property type="evidence" value="ECO:0007669"/>
    <property type="project" value="TreeGrafter"/>
</dbReference>
<dbReference type="Pfam" id="PF00756">
    <property type="entry name" value="Esterase"/>
    <property type="match status" value="1"/>
</dbReference>
<keyword evidence="2" id="KW-0378">Hydrolase</keyword>
<reference evidence="3" key="1">
    <citation type="journal article" date="2014" name="Int. J. Syst. Evol. Microbiol.">
        <title>Complete genome sequence of Corynebacterium casei LMG S-19264T (=DSM 44701T), isolated from a smear-ripened cheese.</title>
        <authorList>
            <consortium name="US DOE Joint Genome Institute (JGI-PGF)"/>
            <person name="Walter F."/>
            <person name="Albersmeier A."/>
            <person name="Kalinowski J."/>
            <person name="Ruckert C."/>
        </authorList>
    </citation>
    <scope>NUCLEOTIDE SEQUENCE</scope>
    <source>
        <strain evidence="3">CGMCC 1.15082</strain>
    </source>
</reference>
<comment type="similarity">
    <text evidence="1">Belongs to the esterase D family.</text>
</comment>